<protein>
    <recommendedName>
        <fullName evidence="2">Porin domain-containing protein</fullName>
    </recommendedName>
</protein>
<dbReference type="Pfam" id="PF13609">
    <property type="entry name" value="Porin_4"/>
    <property type="match status" value="1"/>
</dbReference>
<dbReference type="GO" id="GO:0016020">
    <property type="term" value="C:membrane"/>
    <property type="evidence" value="ECO:0007669"/>
    <property type="project" value="InterPro"/>
</dbReference>
<accession>A0A3D9FHE8</accession>
<evidence type="ECO:0000256" key="1">
    <source>
        <dbReference type="SAM" id="SignalP"/>
    </source>
</evidence>
<dbReference type="RefSeq" id="WP_245953812.1">
    <property type="nucleotide sequence ID" value="NZ_QRDP01000004.1"/>
</dbReference>
<dbReference type="EMBL" id="QRDP01000004">
    <property type="protein sequence ID" value="RED17078.1"/>
    <property type="molecule type" value="Genomic_DNA"/>
</dbReference>
<dbReference type="InterPro" id="IPR033900">
    <property type="entry name" value="Gram_neg_porin_domain"/>
</dbReference>
<dbReference type="GO" id="GO:0015288">
    <property type="term" value="F:porin activity"/>
    <property type="evidence" value="ECO:0007669"/>
    <property type="project" value="InterPro"/>
</dbReference>
<organism evidence="3 4">
    <name type="scientific">Parasphingopyxis lamellibrachiae</name>
    <dbReference type="NCBI Taxonomy" id="680125"/>
    <lineage>
        <taxon>Bacteria</taxon>
        <taxon>Pseudomonadati</taxon>
        <taxon>Pseudomonadota</taxon>
        <taxon>Alphaproteobacteria</taxon>
        <taxon>Sphingomonadales</taxon>
        <taxon>Sphingomonadaceae</taxon>
        <taxon>Parasphingopyxis</taxon>
    </lineage>
</organism>
<reference evidence="3 4" key="1">
    <citation type="submission" date="2018-07" db="EMBL/GenBank/DDBJ databases">
        <title>Genomic Encyclopedia of Type Strains, Phase IV (KMG-IV): sequencing the most valuable type-strain genomes for metagenomic binning, comparative biology and taxonomic classification.</title>
        <authorList>
            <person name="Goeker M."/>
        </authorList>
    </citation>
    <scope>NUCLEOTIDE SEQUENCE [LARGE SCALE GENOMIC DNA]</scope>
    <source>
        <strain evidence="3 4">DSM 26725</strain>
    </source>
</reference>
<dbReference type="AlphaFoldDB" id="A0A3D9FHE8"/>
<feature type="domain" description="Porin" evidence="2">
    <location>
        <begin position="76"/>
        <end position="215"/>
    </location>
</feature>
<keyword evidence="4" id="KW-1185">Reference proteome</keyword>
<evidence type="ECO:0000259" key="2">
    <source>
        <dbReference type="Pfam" id="PF13609"/>
    </source>
</evidence>
<dbReference type="SUPFAM" id="SSF56935">
    <property type="entry name" value="Porins"/>
    <property type="match status" value="1"/>
</dbReference>
<proteinExistence type="predicted"/>
<feature type="signal peptide" evidence="1">
    <location>
        <begin position="1"/>
        <end position="18"/>
    </location>
</feature>
<gene>
    <name evidence="3" type="ORF">DFR46_2113</name>
</gene>
<comment type="caution">
    <text evidence="3">The sequence shown here is derived from an EMBL/GenBank/DDBJ whole genome shotgun (WGS) entry which is preliminary data.</text>
</comment>
<name>A0A3D9FHE8_9SPHN</name>
<dbReference type="Proteomes" id="UP000256310">
    <property type="component" value="Unassembled WGS sequence"/>
</dbReference>
<keyword evidence="1" id="KW-0732">Signal</keyword>
<sequence>MYGRFTLAALAGSALVVAALTAMPDAAESQARSLALNAPGTMGTFTPASGDPSMARALRRAGISSRGMRFTPSASRQGDRPVTVAVRARATTTAQAQRNAEIAMATSSTTGVTAITPSAYNLGVSVGWRRFAISGDVARIDSALIPGRARESADVGLSYSGRRWSTRVQVSADRPTPQSAPSLIDNEERVAVDVGGSYTIARNIDITGGVRYQRQHRLEQPDDERRDSQAVYVGTAFRF</sequence>
<feature type="chain" id="PRO_5017732097" description="Porin domain-containing protein" evidence="1">
    <location>
        <begin position="19"/>
        <end position="239"/>
    </location>
</feature>
<evidence type="ECO:0000313" key="3">
    <source>
        <dbReference type="EMBL" id="RED17078.1"/>
    </source>
</evidence>
<evidence type="ECO:0000313" key="4">
    <source>
        <dbReference type="Proteomes" id="UP000256310"/>
    </source>
</evidence>